<keyword evidence="3" id="KW-1185">Reference proteome</keyword>
<name>A0A2I3GZ58_NOMLE</name>
<evidence type="ECO:0000313" key="3">
    <source>
        <dbReference type="Proteomes" id="UP000001073"/>
    </source>
</evidence>
<keyword evidence="1" id="KW-0812">Transmembrane</keyword>
<keyword evidence="1" id="KW-1133">Transmembrane helix</keyword>
<proteinExistence type="predicted"/>
<evidence type="ECO:0000313" key="2">
    <source>
        <dbReference type="Ensembl" id="ENSNLEP00000036561.1"/>
    </source>
</evidence>
<dbReference type="InParanoid" id="A0A2I3GZ58"/>
<dbReference type="EMBL" id="ADFV01035772">
    <property type="status" value="NOT_ANNOTATED_CDS"/>
    <property type="molecule type" value="Genomic_DNA"/>
</dbReference>
<sequence length="55" mass="6026">MEGDTGLWDSAWALMCRKSLLATQRAGALLAVFSAPFFLLGCSHNRALRGKIIFL</sequence>
<feature type="transmembrane region" description="Helical" evidence="1">
    <location>
        <begin position="20"/>
        <end position="42"/>
    </location>
</feature>
<organism evidence="2 3">
    <name type="scientific">Nomascus leucogenys</name>
    <name type="common">Northern white-cheeked gibbon</name>
    <name type="synonym">Hylobates leucogenys</name>
    <dbReference type="NCBI Taxonomy" id="61853"/>
    <lineage>
        <taxon>Eukaryota</taxon>
        <taxon>Metazoa</taxon>
        <taxon>Chordata</taxon>
        <taxon>Craniata</taxon>
        <taxon>Vertebrata</taxon>
        <taxon>Euteleostomi</taxon>
        <taxon>Mammalia</taxon>
        <taxon>Eutheria</taxon>
        <taxon>Euarchontoglires</taxon>
        <taxon>Primates</taxon>
        <taxon>Haplorrhini</taxon>
        <taxon>Catarrhini</taxon>
        <taxon>Hylobatidae</taxon>
        <taxon>Nomascus</taxon>
    </lineage>
</organism>
<reference evidence="2" key="3">
    <citation type="submission" date="2025-09" db="UniProtKB">
        <authorList>
            <consortium name="Ensembl"/>
        </authorList>
    </citation>
    <scope>IDENTIFICATION</scope>
</reference>
<dbReference type="AlphaFoldDB" id="A0A2I3GZ58"/>
<dbReference type="Ensembl" id="ENSNLET00000057914.1">
    <property type="protein sequence ID" value="ENSNLEP00000036561.1"/>
    <property type="gene ID" value="ENSNLEG00000034448.1"/>
</dbReference>
<dbReference type="OMA" id="WALMCRK"/>
<keyword evidence="1" id="KW-0472">Membrane</keyword>
<evidence type="ECO:0000256" key="1">
    <source>
        <dbReference type="SAM" id="Phobius"/>
    </source>
</evidence>
<protein>
    <submittedName>
        <fullName evidence="2">Uncharacterized protein</fullName>
    </submittedName>
</protein>
<accession>A0A2I3GZ58</accession>
<dbReference type="Proteomes" id="UP000001073">
    <property type="component" value="Chromosome 6"/>
</dbReference>
<reference evidence="2" key="2">
    <citation type="submission" date="2025-08" db="UniProtKB">
        <authorList>
            <consortium name="Ensembl"/>
        </authorList>
    </citation>
    <scope>IDENTIFICATION</scope>
</reference>
<reference evidence="2 3" key="1">
    <citation type="submission" date="2012-10" db="EMBL/GenBank/DDBJ databases">
        <authorList>
            <consortium name="Gibbon Genome Sequencing Consortium"/>
        </authorList>
    </citation>
    <scope>NUCLEOTIDE SEQUENCE [LARGE SCALE GENOMIC DNA]</scope>
</reference>